<dbReference type="EMBL" id="ML991833">
    <property type="protein sequence ID" value="KAF2230962.1"/>
    <property type="molecule type" value="Genomic_DNA"/>
</dbReference>
<protein>
    <recommendedName>
        <fullName evidence="1">DUF1996 domain-containing protein</fullName>
    </recommendedName>
</protein>
<feature type="non-terminal residue" evidence="2">
    <location>
        <position position="1"/>
    </location>
</feature>
<dbReference type="OrthoDB" id="74764at2759"/>
<feature type="non-terminal residue" evidence="2">
    <location>
        <position position="339"/>
    </location>
</feature>
<dbReference type="PANTHER" id="PTHR43662">
    <property type="match status" value="1"/>
</dbReference>
<proteinExistence type="predicted"/>
<dbReference type="Proteomes" id="UP000800092">
    <property type="component" value="Unassembled WGS sequence"/>
</dbReference>
<sequence length="339" mass="36690">AGQFVLQGRDSVVQRADPILNPGQISQHVHVFMGSNGLSNDVTYDSLQKSSCSTMGNASNWIVEDHSMYWHPAMYVKAKGSDQLLRVPNNGHNIYYNDHGASPPRDPFEFPPGFRMIAGDSQMRGAAENVVPGNSSERQNRQNITQWICHENDPSGSLPQGVSGGFPDMAGLSACSAYDGFNGAIHFPQCWNGNDFDQENPTAHMVYAVGDIENGVCPDSHPIKLPHLFMENSFDLSGIDGEWDEDTFMLAQGDPTGFGWHADFFNGWEQGVLSKLIMSCVEDGLGPECSPFTLGGSVNDCNIPLLYKEDVDGPIAAAPGCNPNTTVNPAPLLQPCPLG</sequence>
<accession>A0A6A6GYZ2</accession>
<reference evidence="2" key="1">
    <citation type="journal article" date="2020" name="Stud. Mycol.">
        <title>101 Dothideomycetes genomes: a test case for predicting lifestyles and emergence of pathogens.</title>
        <authorList>
            <person name="Haridas S."/>
            <person name="Albert R."/>
            <person name="Binder M."/>
            <person name="Bloem J."/>
            <person name="Labutti K."/>
            <person name="Salamov A."/>
            <person name="Andreopoulos B."/>
            <person name="Baker S."/>
            <person name="Barry K."/>
            <person name="Bills G."/>
            <person name="Bluhm B."/>
            <person name="Cannon C."/>
            <person name="Castanera R."/>
            <person name="Culley D."/>
            <person name="Daum C."/>
            <person name="Ezra D."/>
            <person name="Gonzalez J."/>
            <person name="Henrissat B."/>
            <person name="Kuo A."/>
            <person name="Liang C."/>
            <person name="Lipzen A."/>
            <person name="Lutzoni F."/>
            <person name="Magnuson J."/>
            <person name="Mondo S."/>
            <person name="Nolan M."/>
            <person name="Ohm R."/>
            <person name="Pangilinan J."/>
            <person name="Park H.-J."/>
            <person name="Ramirez L."/>
            <person name="Alfaro M."/>
            <person name="Sun H."/>
            <person name="Tritt A."/>
            <person name="Yoshinaga Y."/>
            <person name="Zwiers L.-H."/>
            <person name="Turgeon B."/>
            <person name="Goodwin S."/>
            <person name="Spatafora J."/>
            <person name="Crous P."/>
            <person name="Grigoriev I."/>
        </authorList>
    </citation>
    <scope>NUCLEOTIDE SEQUENCE</scope>
    <source>
        <strain evidence="2">Tuck. ex Michener</strain>
    </source>
</reference>
<dbReference type="InterPro" id="IPR018535">
    <property type="entry name" value="DUF1996"/>
</dbReference>
<evidence type="ECO:0000313" key="3">
    <source>
        <dbReference type="Proteomes" id="UP000800092"/>
    </source>
</evidence>
<evidence type="ECO:0000313" key="2">
    <source>
        <dbReference type="EMBL" id="KAF2230962.1"/>
    </source>
</evidence>
<dbReference type="PANTHER" id="PTHR43662:SF3">
    <property type="entry name" value="DOMAIN PROTEIN, PUTATIVE (AFU_ORTHOLOGUE AFUA_6G11970)-RELATED"/>
    <property type="match status" value="1"/>
</dbReference>
<gene>
    <name evidence="2" type="ORF">EV356DRAFT_428484</name>
</gene>
<organism evidence="2 3">
    <name type="scientific">Viridothelium virens</name>
    <name type="common">Speckled blister lichen</name>
    <name type="synonym">Trypethelium virens</name>
    <dbReference type="NCBI Taxonomy" id="1048519"/>
    <lineage>
        <taxon>Eukaryota</taxon>
        <taxon>Fungi</taxon>
        <taxon>Dikarya</taxon>
        <taxon>Ascomycota</taxon>
        <taxon>Pezizomycotina</taxon>
        <taxon>Dothideomycetes</taxon>
        <taxon>Dothideomycetes incertae sedis</taxon>
        <taxon>Trypetheliales</taxon>
        <taxon>Trypetheliaceae</taxon>
        <taxon>Viridothelium</taxon>
    </lineage>
</organism>
<feature type="domain" description="DUF1996" evidence="1">
    <location>
        <begin position="17"/>
        <end position="268"/>
    </location>
</feature>
<dbReference type="AlphaFoldDB" id="A0A6A6GYZ2"/>
<keyword evidence="3" id="KW-1185">Reference proteome</keyword>
<dbReference type="Pfam" id="PF09362">
    <property type="entry name" value="DUF1996"/>
    <property type="match status" value="1"/>
</dbReference>
<evidence type="ECO:0000259" key="1">
    <source>
        <dbReference type="Pfam" id="PF09362"/>
    </source>
</evidence>
<name>A0A6A6GYZ2_VIRVR</name>